<feature type="compositionally biased region" description="Polar residues" evidence="1">
    <location>
        <begin position="219"/>
        <end position="231"/>
    </location>
</feature>
<evidence type="ECO:0000256" key="2">
    <source>
        <dbReference type="SAM" id="Phobius"/>
    </source>
</evidence>
<dbReference type="Proteomes" id="UP001465976">
    <property type="component" value="Unassembled WGS sequence"/>
</dbReference>
<keyword evidence="2" id="KW-0812">Transmembrane</keyword>
<feature type="compositionally biased region" description="Low complexity" evidence="1">
    <location>
        <begin position="310"/>
        <end position="320"/>
    </location>
</feature>
<protein>
    <submittedName>
        <fullName evidence="3">Uncharacterized protein</fullName>
    </submittedName>
</protein>
<dbReference type="EMBL" id="JBAHYK010000032">
    <property type="protein sequence ID" value="KAL0580371.1"/>
    <property type="molecule type" value="Genomic_DNA"/>
</dbReference>
<feature type="transmembrane region" description="Helical" evidence="2">
    <location>
        <begin position="137"/>
        <end position="164"/>
    </location>
</feature>
<evidence type="ECO:0000313" key="3">
    <source>
        <dbReference type="EMBL" id="KAL0580371.1"/>
    </source>
</evidence>
<evidence type="ECO:0000313" key="4">
    <source>
        <dbReference type="Proteomes" id="UP001465976"/>
    </source>
</evidence>
<evidence type="ECO:0000256" key="1">
    <source>
        <dbReference type="SAM" id="MobiDB-lite"/>
    </source>
</evidence>
<proteinExistence type="predicted"/>
<feature type="transmembrane region" description="Helical" evidence="2">
    <location>
        <begin position="12"/>
        <end position="38"/>
    </location>
</feature>
<gene>
    <name evidence="3" type="ORF">V5O48_001616</name>
</gene>
<accession>A0ABR3FXU1</accession>
<feature type="compositionally biased region" description="Polar residues" evidence="1">
    <location>
        <begin position="191"/>
        <end position="206"/>
    </location>
</feature>
<keyword evidence="4" id="KW-1185">Reference proteome</keyword>
<feature type="compositionally biased region" description="Low complexity" evidence="1">
    <location>
        <begin position="249"/>
        <end position="262"/>
    </location>
</feature>
<keyword evidence="2" id="KW-0472">Membrane</keyword>
<reference evidence="3 4" key="1">
    <citation type="submission" date="2024-02" db="EMBL/GenBank/DDBJ databases">
        <title>A draft genome for the cacao thread blight pathogen Marasmius crinis-equi.</title>
        <authorList>
            <person name="Cohen S.P."/>
            <person name="Baruah I.K."/>
            <person name="Amoako-Attah I."/>
            <person name="Bukari Y."/>
            <person name="Meinhardt L.W."/>
            <person name="Bailey B.A."/>
        </authorList>
    </citation>
    <scope>NUCLEOTIDE SEQUENCE [LARGE SCALE GENOMIC DNA]</scope>
    <source>
        <strain evidence="3 4">GH-76</strain>
    </source>
</reference>
<comment type="caution">
    <text evidence="3">The sequence shown here is derived from an EMBL/GenBank/DDBJ whole genome shotgun (WGS) entry which is preliminary data.</text>
</comment>
<keyword evidence="2" id="KW-1133">Transmembrane helix</keyword>
<sequence>MKPREYCCCAIPIINAGIYATLLEQTVAGILIGILSLATPHIVGASTPSFAAWILAIICFIGAGLQVLGFIGVAKEKPILFRRYLSLHSIALLAAFAVAAAWIILSATKHSDAKSKCLSDFFNTPQTQSQGQTLCEIFPWVSVGVMGGLWALLAIMHVYLYIVLSSYSSEQTKDHIRYNSLSDPLNPDNIPMNNRNDWNASPSSTDSAERGYGHAKQASAASMSDLMNQPVHQPKDGYSDAYSRPYPPQRQFSSSSAFQSPSNAYTQDPGPTPRFNDPYYAGSSTAGVGRPAQAQAHPAEGSFGRKTPRYDPQPQYQYRY</sequence>
<organism evidence="3 4">
    <name type="scientific">Marasmius crinis-equi</name>
    <dbReference type="NCBI Taxonomy" id="585013"/>
    <lineage>
        <taxon>Eukaryota</taxon>
        <taxon>Fungi</taxon>
        <taxon>Dikarya</taxon>
        <taxon>Basidiomycota</taxon>
        <taxon>Agaricomycotina</taxon>
        <taxon>Agaricomycetes</taxon>
        <taxon>Agaricomycetidae</taxon>
        <taxon>Agaricales</taxon>
        <taxon>Marasmiineae</taxon>
        <taxon>Marasmiaceae</taxon>
        <taxon>Marasmius</taxon>
    </lineage>
</organism>
<feature type="transmembrane region" description="Helical" evidence="2">
    <location>
        <begin position="85"/>
        <end position="105"/>
    </location>
</feature>
<feature type="region of interest" description="Disordered" evidence="1">
    <location>
        <begin position="178"/>
        <end position="320"/>
    </location>
</feature>
<feature type="transmembrane region" description="Helical" evidence="2">
    <location>
        <begin position="50"/>
        <end position="73"/>
    </location>
</feature>
<name>A0ABR3FXU1_9AGAR</name>